<dbReference type="PANTHER" id="PTHR33490:SF3">
    <property type="entry name" value="CONSERVED INTEGRAL MEMBRANE PROTEIN"/>
    <property type="match status" value="1"/>
</dbReference>
<dbReference type="OrthoDB" id="18481at2157"/>
<name>A0A315XRU9_9EURY</name>
<reference evidence="5 6" key="1">
    <citation type="submission" date="2017-03" db="EMBL/GenBank/DDBJ databases">
        <title>Genome sequence of Methanobrevibacter thaueri.</title>
        <authorList>
            <person name="Poehlein A."/>
            <person name="Seedorf H."/>
            <person name="Daniel R."/>
        </authorList>
    </citation>
    <scope>NUCLEOTIDE SEQUENCE [LARGE SCALE GENOMIC DNA]</scope>
    <source>
        <strain evidence="5 6">DSM 11995</strain>
    </source>
</reference>
<evidence type="ECO:0000259" key="4">
    <source>
        <dbReference type="SMART" id="SM00634"/>
    </source>
</evidence>
<dbReference type="InterPro" id="IPR038765">
    <property type="entry name" value="Papain-like_cys_pep_sf"/>
</dbReference>
<evidence type="ECO:0000259" key="3">
    <source>
        <dbReference type="SMART" id="SM00460"/>
    </source>
</evidence>
<dbReference type="Gene3D" id="2.60.40.10">
    <property type="entry name" value="Immunoglobulins"/>
    <property type="match status" value="5"/>
</dbReference>
<feature type="domain" description="Big-1" evidence="4">
    <location>
        <begin position="186"/>
        <end position="266"/>
    </location>
</feature>
<dbReference type="SUPFAM" id="SSF54001">
    <property type="entry name" value="Cysteine proteinases"/>
    <property type="match status" value="1"/>
</dbReference>
<comment type="caution">
    <text evidence="5">The sequence shown here is derived from an EMBL/GenBank/DDBJ whole genome shotgun (WGS) entry which is preliminary data.</text>
</comment>
<dbReference type="Gene3D" id="3.10.620.30">
    <property type="match status" value="1"/>
</dbReference>
<feature type="region of interest" description="Disordered" evidence="2">
    <location>
        <begin position="44"/>
        <end position="97"/>
    </location>
</feature>
<dbReference type="Proteomes" id="UP000251717">
    <property type="component" value="Unassembled WGS sequence"/>
</dbReference>
<dbReference type="InterPro" id="IPR008969">
    <property type="entry name" value="CarboxyPept-like_regulatory"/>
</dbReference>
<protein>
    <submittedName>
        <fullName evidence="5">Transglutaminase-like superfamily protein</fullName>
    </submittedName>
</protein>
<dbReference type="InterPro" id="IPR013783">
    <property type="entry name" value="Ig-like_fold"/>
</dbReference>
<sequence>MNRQLLITMLLALVVIFSVTAISASEINVTDSYSTEIDESISLNSDDSAQGSYESNVDNGSSEDVLGSENSNTLSTNTEESNVLTSDGNGSSNSTIDVSKTITSKDVTKYYKGSTKYTATFLDSYGNALSNVNVKITVNGKSYTKRTDSNGKISMDINLKPGSYKVVATNPKTGYSLTTTFKILSTITSTDISKVYLDGRKFTATFLKSNGKALANKKVKFKINGKKYTVKTNSKGKASLSLTSLKKGTYKITSYNTDGLTKVNTVKVVKSTKTSLTASDYTFLKSDSKTIKVKLLNKFGYAPPKGKVIKFKVNGKTYKATTNAKGIAKLKLPSLKAGVYTVKYTFSKSGYYKASSTTSKVTIIPSKTPKFVVKSTTTFGYGAGTQFKVALQSGSVPLAKKQVTLTLNGTTYTKTTDSQGMISLPIGLEIGKYTITCKNKAESKISSISKSIAITVKERTPSKLTWASASSVKQGTQTVSVKLTDSANRAISGQTVKLTYNSKTYSATTSNGIAKFSFELRPGTQTLTYSYNGDNDNLGTTNGTNISVTKVTTMSLSNILTASNNVKKYIEANNKIPTTVVVGGITFTTPEFLYMMSQAIKELGNSKTNDVSVLHDVAEPSSPSGDDINKDLTKENYLKLAANIVTYISTNKQAPNYGSSAIGKIIYSELIDSFSRILAFYKSNKRLPSYVTFKTSSTSSQSGTGLNEKNTDTNLAKYLKSTKNCQVGNAKIKDIVNSLIKGLSSDSAKAKAIFNYVRDNTAYSFYYNTKYGAVGTLTAKKGNCVDHTHLLVAMFRTANLPARYVHGSCTFSSGSTYGHVWAQVLIDGKWTIADATSSRNSLGSVANWNTKSFHLNGIYTGIEF</sequence>
<evidence type="ECO:0000256" key="1">
    <source>
        <dbReference type="ARBA" id="ARBA00010116"/>
    </source>
</evidence>
<evidence type="ECO:0000256" key="2">
    <source>
        <dbReference type="SAM" id="MobiDB-lite"/>
    </source>
</evidence>
<dbReference type="InterPro" id="IPR018975">
    <property type="entry name" value="Pseudomurein-binding_repeat"/>
</dbReference>
<dbReference type="AlphaFoldDB" id="A0A315XRU9"/>
<dbReference type="InterPro" id="IPR002931">
    <property type="entry name" value="Transglutaminase-like"/>
</dbReference>
<keyword evidence="6" id="KW-1185">Reference proteome</keyword>
<dbReference type="InterPro" id="IPR003344">
    <property type="entry name" value="Big_1_dom"/>
</dbReference>
<dbReference type="Pfam" id="PF01841">
    <property type="entry name" value="Transglut_core"/>
    <property type="match status" value="1"/>
</dbReference>
<dbReference type="SMART" id="SM00460">
    <property type="entry name" value="TGc"/>
    <property type="match status" value="1"/>
</dbReference>
<dbReference type="InterPro" id="IPR008964">
    <property type="entry name" value="Invasin/intimin_cell_adhesion"/>
</dbReference>
<dbReference type="SUPFAM" id="SSF49373">
    <property type="entry name" value="Invasin/intimin cell-adhesion fragments"/>
    <property type="match status" value="1"/>
</dbReference>
<dbReference type="SMART" id="SM00634">
    <property type="entry name" value="BID_1"/>
    <property type="match status" value="3"/>
</dbReference>
<organism evidence="5 6">
    <name type="scientific">Methanobrevibacter thaueri</name>
    <dbReference type="NCBI Taxonomy" id="190975"/>
    <lineage>
        <taxon>Archaea</taxon>
        <taxon>Methanobacteriati</taxon>
        <taxon>Methanobacteriota</taxon>
        <taxon>Methanomada group</taxon>
        <taxon>Methanobacteria</taxon>
        <taxon>Methanobacteriales</taxon>
        <taxon>Methanobacteriaceae</taxon>
        <taxon>Methanobrevibacter</taxon>
    </lineage>
</organism>
<dbReference type="EMBL" id="MZGS01000017">
    <property type="protein sequence ID" value="PWB87779.1"/>
    <property type="molecule type" value="Genomic_DNA"/>
</dbReference>
<comment type="similarity">
    <text evidence="1">Belongs to the intimin/invasin family.</text>
</comment>
<dbReference type="SUPFAM" id="SSF49464">
    <property type="entry name" value="Carboxypeptidase regulatory domain-like"/>
    <property type="match status" value="1"/>
</dbReference>
<gene>
    <name evidence="5" type="ORF">MBBTH_07480</name>
</gene>
<feature type="domain" description="Big-1" evidence="4">
    <location>
        <begin position="92"/>
        <end position="180"/>
    </location>
</feature>
<evidence type="ECO:0000313" key="5">
    <source>
        <dbReference type="EMBL" id="PWB87779.1"/>
    </source>
</evidence>
<evidence type="ECO:0000313" key="6">
    <source>
        <dbReference type="Proteomes" id="UP000251717"/>
    </source>
</evidence>
<dbReference type="PANTHER" id="PTHR33490">
    <property type="entry name" value="BLR5614 PROTEIN-RELATED"/>
    <property type="match status" value="1"/>
</dbReference>
<accession>A0A315XRU9</accession>
<proteinExistence type="inferred from homology"/>
<dbReference type="Pfam" id="PF09373">
    <property type="entry name" value="PMBR"/>
    <property type="match status" value="1"/>
</dbReference>
<feature type="domain" description="Transglutaminase-like" evidence="3">
    <location>
        <begin position="776"/>
        <end position="837"/>
    </location>
</feature>
<dbReference type="RefSeq" id="WP_133241938.1">
    <property type="nucleotide sequence ID" value="NZ_MZGS01000017.1"/>
</dbReference>
<feature type="domain" description="Big-1" evidence="4">
    <location>
        <begin position="272"/>
        <end position="356"/>
    </location>
</feature>